<protein>
    <submittedName>
        <fullName evidence="3">Uncharacterized protein</fullName>
    </submittedName>
</protein>
<comment type="caution">
    <text evidence="3">The sequence shown here is derived from an EMBL/GenBank/DDBJ whole genome shotgun (WGS) entry which is preliminary data.</text>
</comment>
<sequence length="498" mass="56861">MGFYWTALIYSKATLAQNEVELFNFKRMYVPSSSTLPSQVVIGYTLISTFFLHSSLWEGLAREYFSNMFSYLFLFLFLISSYVLRIVEISFTLTALISIVQVALEFTRCCFICSSQDSIVSKLYLTILYLISFTVSVAVYIVVIPLTFIIPFGLKIMTDYPNILFFFLFANVLIWLIMEIYHSVLYKFVNHWFYHPQKTEADDFLYCTSGLLECSLFRPRDDVSYNLQIIKKEIKARQAKMMSMRKPKNKGMLIQTLKCMVAIKRKLSEKRRSESSDSDSEKSDDGNNDKNVSIEEENCELLSDQDEDDDSQDSVGDSETTLKKQSEESEQKEESEIEDVDSQSSGIETETENCTKASDEYAKLPNDSQIDLKRINQPGDDNTDKHDRAPNVQIINKEQISDTSDNPHFEGEDSSMQVSESSSDFNNKNSTALLKGDSNADNNVTQNEDNTNNNMPSFKTKSTEQVSNKCAKSDKSSTEISSTEEKHNNKEDDIIQSD</sequence>
<evidence type="ECO:0000313" key="4">
    <source>
        <dbReference type="Proteomes" id="UP001159042"/>
    </source>
</evidence>
<organism evidence="3 4">
    <name type="scientific">Exocentrus adspersus</name>
    <dbReference type="NCBI Taxonomy" id="1586481"/>
    <lineage>
        <taxon>Eukaryota</taxon>
        <taxon>Metazoa</taxon>
        <taxon>Ecdysozoa</taxon>
        <taxon>Arthropoda</taxon>
        <taxon>Hexapoda</taxon>
        <taxon>Insecta</taxon>
        <taxon>Pterygota</taxon>
        <taxon>Neoptera</taxon>
        <taxon>Endopterygota</taxon>
        <taxon>Coleoptera</taxon>
        <taxon>Polyphaga</taxon>
        <taxon>Cucujiformia</taxon>
        <taxon>Chrysomeloidea</taxon>
        <taxon>Cerambycidae</taxon>
        <taxon>Lamiinae</taxon>
        <taxon>Acanthocinini</taxon>
        <taxon>Exocentrus</taxon>
    </lineage>
</organism>
<feature type="compositionally biased region" description="Basic and acidic residues" evidence="1">
    <location>
        <begin position="471"/>
        <end position="498"/>
    </location>
</feature>
<evidence type="ECO:0000313" key="3">
    <source>
        <dbReference type="EMBL" id="KAJ8919207.1"/>
    </source>
</evidence>
<feature type="transmembrane region" description="Helical" evidence="2">
    <location>
        <begin position="64"/>
        <end position="83"/>
    </location>
</feature>
<feature type="transmembrane region" description="Helical" evidence="2">
    <location>
        <begin position="160"/>
        <end position="178"/>
    </location>
</feature>
<accession>A0AAV8VZ94</accession>
<feature type="compositionally biased region" description="Low complexity" evidence="1">
    <location>
        <begin position="414"/>
        <end position="423"/>
    </location>
</feature>
<dbReference type="Proteomes" id="UP001159042">
    <property type="component" value="Unassembled WGS sequence"/>
</dbReference>
<dbReference type="AlphaFoldDB" id="A0AAV8VZ94"/>
<reference evidence="3 4" key="1">
    <citation type="journal article" date="2023" name="Insect Mol. Biol.">
        <title>Genome sequencing provides insights into the evolution of gene families encoding plant cell wall-degrading enzymes in longhorned beetles.</title>
        <authorList>
            <person name="Shin N.R."/>
            <person name="Okamura Y."/>
            <person name="Kirsch R."/>
            <person name="Pauchet Y."/>
        </authorList>
    </citation>
    <scope>NUCLEOTIDE SEQUENCE [LARGE SCALE GENOMIC DNA]</scope>
    <source>
        <strain evidence="3">EAD_L_NR</strain>
    </source>
</reference>
<feature type="compositionally biased region" description="Basic and acidic residues" evidence="1">
    <location>
        <begin position="270"/>
        <end position="288"/>
    </location>
</feature>
<evidence type="ECO:0000256" key="1">
    <source>
        <dbReference type="SAM" id="MobiDB-lite"/>
    </source>
</evidence>
<feature type="transmembrane region" description="Helical" evidence="2">
    <location>
        <begin position="36"/>
        <end position="52"/>
    </location>
</feature>
<proteinExistence type="predicted"/>
<feature type="transmembrane region" description="Helical" evidence="2">
    <location>
        <begin position="123"/>
        <end position="154"/>
    </location>
</feature>
<feature type="region of interest" description="Disordered" evidence="1">
    <location>
        <begin position="267"/>
        <end position="498"/>
    </location>
</feature>
<gene>
    <name evidence="3" type="ORF">NQ315_012195</name>
</gene>
<feature type="compositionally biased region" description="Acidic residues" evidence="1">
    <location>
        <begin position="294"/>
        <end position="312"/>
    </location>
</feature>
<evidence type="ECO:0000256" key="2">
    <source>
        <dbReference type="SAM" id="Phobius"/>
    </source>
</evidence>
<feature type="compositionally biased region" description="Polar residues" evidence="1">
    <location>
        <begin position="455"/>
        <end position="470"/>
    </location>
</feature>
<feature type="compositionally biased region" description="Polar residues" evidence="1">
    <location>
        <begin position="393"/>
        <end position="404"/>
    </location>
</feature>
<keyword evidence="2" id="KW-1133">Transmembrane helix</keyword>
<feature type="compositionally biased region" description="Low complexity" evidence="1">
    <location>
        <begin position="441"/>
        <end position="454"/>
    </location>
</feature>
<name>A0AAV8VZ94_9CUCU</name>
<dbReference type="EMBL" id="JANEYG010000020">
    <property type="protein sequence ID" value="KAJ8919207.1"/>
    <property type="molecule type" value="Genomic_DNA"/>
</dbReference>
<keyword evidence="4" id="KW-1185">Reference proteome</keyword>
<keyword evidence="2" id="KW-0472">Membrane</keyword>
<feature type="compositionally biased region" description="Basic and acidic residues" evidence="1">
    <location>
        <begin position="320"/>
        <end position="334"/>
    </location>
</feature>
<feature type="compositionally biased region" description="Polar residues" evidence="1">
    <location>
        <begin position="342"/>
        <end position="356"/>
    </location>
</feature>
<keyword evidence="2" id="KW-0812">Transmembrane</keyword>